<dbReference type="CDD" id="cd02226">
    <property type="entry name" value="cupin_YdbB-like"/>
    <property type="match status" value="1"/>
</dbReference>
<gene>
    <name evidence="2" type="ORF">FLL46_13485</name>
</gene>
<reference evidence="2 3" key="1">
    <citation type="submission" date="2019-07" db="EMBL/GenBank/DDBJ databases">
        <title>Draft genome for Aliikangiella sp. M105.</title>
        <authorList>
            <person name="Wang G."/>
        </authorList>
    </citation>
    <scope>NUCLEOTIDE SEQUENCE [LARGE SCALE GENOMIC DNA]</scope>
    <source>
        <strain evidence="2 3">M105</strain>
    </source>
</reference>
<dbReference type="InterPro" id="IPR052044">
    <property type="entry name" value="PKS_Associated_Protein"/>
</dbReference>
<dbReference type="Pfam" id="PF07883">
    <property type="entry name" value="Cupin_2"/>
    <property type="match status" value="1"/>
</dbReference>
<keyword evidence="3" id="KW-1185">Reference proteome</keyword>
<organism evidence="2 3">
    <name type="scientific">Aliikangiella coralliicola</name>
    <dbReference type="NCBI Taxonomy" id="2592383"/>
    <lineage>
        <taxon>Bacteria</taxon>
        <taxon>Pseudomonadati</taxon>
        <taxon>Pseudomonadota</taxon>
        <taxon>Gammaproteobacteria</taxon>
        <taxon>Oceanospirillales</taxon>
        <taxon>Pleioneaceae</taxon>
        <taxon>Aliikangiella</taxon>
    </lineage>
</organism>
<protein>
    <submittedName>
        <fullName evidence="2">Cupin domain-containing protein</fullName>
    </submittedName>
</protein>
<dbReference type="Gene3D" id="2.60.120.10">
    <property type="entry name" value="Jelly Rolls"/>
    <property type="match status" value="1"/>
</dbReference>
<evidence type="ECO:0000313" key="2">
    <source>
        <dbReference type="EMBL" id="TQV86828.1"/>
    </source>
</evidence>
<dbReference type="EMBL" id="VIKS01000009">
    <property type="protein sequence ID" value="TQV86828.1"/>
    <property type="molecule type" value="Genomic_DNA"/>
</dbReference>
<evidence type="ECO:0000313" key="3">
    <source>
        <dbReference type="Proteomes" id="UP000315439"/>
    </source>
</evidence>
<name>A0A545UBI7_9GAMM</name>
<dbReference type="PANTHER" id="PTHR36114">
    <property type="entry name" value="16.7 KDA PROTEIN IN WHIE LOCUS"/>
    <property type="match status" value="1"/>
</dbReference>
<dbReference type="SUPFAM" id="SSF51182">
    <property type="entry name" value="RmlC-like cupins"/>
    <property type="match status" value="1"/>
</dbReference>
<dbReference type="InterPro" id="IPR011051">
    <property type="entry name" value="RmlC_Cupin_sf"/>
</dbReference>
<dbReference type="InterPro" id="IPR014710">
    <property type="entry name" value="RmlC-like_jellyroll"/>
</dbReference>
<accession>A0A545UBI7</accession>
<comment type="caution">
    <text evidence="2">The sequence shown here is derived from an EMBL/GenBank/DDBJ whole genome shotgun (WGS) entry which is preliminary data.</text>
</comment>
<dbReference type="Proteomes" id="UP000315439">
    <property type="component" value="Unassembled WGS sequence"/>
</dbReference>
<proteinExistence type="predicted"/>
<dbReference type="PANTHER" id="PTHR36114:SF1">
    <property type="entry name" value="16.7 KDA PROTEIN IN WHIE LOCUS"/>
    <property type="match status" value="1"/>
</dbReference>
<dbReference type="InterPro" id="IPR013096">
    <property type="entry name" value="Cupin_2"/>
</dbReference>
<sequence>MTDKKYPYVNHMNILHNPLEVIDIQSLVQSCTDQWYNQTLCQVNDSVVRLGILHGEYHWHKHDNEDEFFFTLDGKLIIDIEGQDSVELGPQQGYVIPKGVVHKTRAPEKTLVLMMETAAIIPTGDV</sequence>
<feature type="domain" description="Cupin type-2" evidence="1">
    <location>
        <begin position="57"/>
        <end position="110"/>
    </location>
</feature>
<dbReference type="RefSeq" id="WP_142894224.1">
    <property type="nucleotide sequence ID" value="NZ_ML660165.1"/>
</dbReference>
<dbReference type="OrthoDB" id="9794183at2"/>
<evidence type="ECO:0000259" key="1">
    <source>
        <dbReference type="Pfam" id="PF07883"/>
    </source>
</evidence>
<dbReference type="AlphaFoldDB" id="A0A545UBI7"/>